<dbReference type="AlphaFoldDB" id="B9TB98"/>
<feature type="compositionally biased region" description="Basic and acidic residues" evidence="1">
    <location>
        <begin position="17"/>
        <end position="26"/>
    </location>
</feature>
<keyword evidence="3" id="KW-1185">Reference proteome</keyword>
<evidence type="ECO:0000313" key="3">
    <source>
        <dbReference type="Proteomes" id="UP000008311"/>
    </source>
</evidence>
<reference evidence="3" key="1">
    <citation type="journal article" date="2010" name="Nat. Biotechnol.">
        <title>Draft genome sequence of the oilseed species Ricinus communis.</title>
        <authorList>
            <person name="Chan A.P."/>
            <person name="Crabtree J."/>
            <person name="Zhao Q."/>
            <person name="Lorenzi H."/>
            <person name="Orvis J."/>
            <person name="Puiu D."/>
            <person name="Melake-Berhan A."/>
            <person name="Jones K.M."/>
            <person name="Redman J."/>
            <person name="Chen G."/>
            <person name="Cahoon E.B."/>
            <person name="Gedil M."/>
            <person name="Stanke M."/>
            <person name="Haas B.J."/>
            <person name="Wortman J.R."/>
            <person name="Fraser-Liggett C.M."/>
            <person name="Ravel J."/>
            <person name="Rabinowicz P.D."/>
        </authorList>
    </citation>
    <scope>NUCLEOTIDE SEQUENCE [LARGE SCALE GENOMIC DNA]</scope>
    <source>
        <strain evidence="3">cv. Hale</strain>
    </source>
</reference>
<accession>B9TB98</accession>
<proteinExistence type="predicted"/>
<evidence type="ECO:0000256" key="1">
    <source>
        <dbReference type="SAM" id="MobiDB-lite"/>
    </source>
</evidence>
<gene>
    <name evidence="2" type="ORF">RCOM_0277340</name>
</gene>
<dbReference type="EMBL" id="EQ976335">
    <property type="protein sequence ID" value="EEF26863.1"/>
    <property type="molecule type" value="Genomic_DNA"/>
</dbReference>
<feature type="region of interest" description="Disordered" evidence="1">
    <location>
        <begin position="1"/>
        <end position="31"/>
    </location>
</feature>
<evidence type="ECO:0000313" key="2">
    <source>
        <dbReference type="EMBL" id="EEF26863.1"/>
    </source>
</evidence>
<dbReference type="Proteomes" id="UP000008311">
    <property type="component" value="Unassembled WGS sequence"/>
</dbReference>
<organism evidence="2 3">
    <name type="scientific">Ricinus communis</name>
    <name type="common">Castor bean</name>
    <dbReference type="NCBI Taxonomy" id="3988"/>
    <lineage>
        <taxon>Eukaryota</taxon>
        <taxon>Viridiplantae</taxon>
        <taxon>Streptophyta</taxon>
        <taxon>Embryophyta</taxon>
        <taxon>Tracheophyta</taxon>
        <taxon>Spermatophyta</taxon>
        <taxon>Magnoliopsida</taxon>
        <taxon>eudicotyledons</taxon>
        <taxon>Gunneridae</taxon>
        <taxon>Pentapetalae</taxon>
        <taxon>rosids</taxon>
        <taxon>fabids</taxon>
        <taxon>Malpighiales</taxon>
        <taxon>Euphorbiaceae</taxon>
        <taxon>Acalyphoideae</taxon>
        <taxon>Acalypheae</taxon>
        <taxon>Ricinus</taxon>
    </lineage>
</organism>
<name>B9TB98_RICCO</name>
<protein>
    <submittedName>
        <fullName evidence="2">Uncharacterized protein</fullName>
    </submittedName>
</protein>
<sequence length="69" mass="7832">MPEHQVTTPSLRQLSVKLDRPTRRPLSEMQQPLECPADASCDRRFRAVLILSRGPVQLALARLGKARRI</sequence>
<dbReference type="InParanoid" id="B9TB98"/>
<feature type="non-terminal residue" evidence="2">
    <location>
        <position position="69"/>
    </location>
</feature>
<feature type="compositionally biased region" description="Polar residues" evidence="1">
    <location>
        <begin position="1"/>
        <end position="13"/>
    </location>
</feature>